<dbReference type="STRING" id="1477437.SAMN05444682_102466"/>
<dbReference type="PROSITE" id="PS00523">
    <property type="entry name" value="SULFATASE_1"/>
    <property type="match status" value="1"/>
</dbReference>
<dbReference type="InterPro" id="IPR017850">
    <property type="entry name" value="Alkaline_phosphatase_core_sf"/>
</dbReference>
<dbReference type="InterPro" id="IPR000917">
    <property type="entry name" value="Sulfatase_N"/>
</dbReference>
<keyword evidence="4" id="KW-0106">Calcium</keyword>
<dbReference type="SUPFAM" id="SSF53649">
    <property type="entry name" value="Alkaline phosphatase-like"/>
    <property type="match status" value="1"/>
</dbReference>
<accession>A0A1I3FRS4</accession>
<evidence type="ECO:0000313" key="7">
    <source>
        <dbReference type="Proteomes" id="UP000198670"/>
    </source>
</evidence>
<dbReference type="GO" id="GO:0004065">
    <property type="term" value="F:arylsulfatase activity"/>
    <property type="evidence" value="ECO:0007669"/>
    <property type="project" value="TreeGrafter"/>
</dbReference>
<dbReference type="Gene3D" id="3.40.720.10">
    <property type="entry name" value="Alkaline Phosphatase, subunit A"/>
    <property type="match status" value="1"/>
</dbReference>
<dbReference type="RefSeq" id="WP_090625491.1">
    <property type="nucleotide sequence ID" value="NZ_FOQO01000002.1"/>
</dbReference>
<dbReference type="PANTHER" id="PTHR42693">
    <property type="entry name" value="ARYLSULFATASE FAMILY MEMBER"/>
    <property type="match status" value="1"/>
</dbReference>
<evidence type="ECO:0000256" key="4">
    <source>
        <dbReference type="ARBA" id="ARBA00022837"/>
    </source>
</evidence>
<evidence type="ECO:0000259" key="5">
    <source>
        <dbReference type="Pfam" id="PF00884"/>
    </source>
</evidence>
<feature type="domain" description="Sulfatase N-terminal" evidence="5">
    <location>
        <begin position="35"/>
        <end position="328"/>
    </location>
</feature>
<keyword evidence="3" id="KW-0378">Hydrolase</keyword>
<evidence type="ECO:0000313" key="6">
    <source>
        <dbReference type="EMBL" id="SFI13899.1"/>
    </source>
</evidence>
<evidence type="ECO:0000256" key="1">
    <source>
        <dbReference type="ARBA" id="ARBA00008779"/>
    </source>
</evidence>
<reference evidence="6 7" key="1">
    <citation type="submission" date="2016-10" db="EMBL/GenBank/DDBJ databases">
        <authorList>
            <person name="de Groot N.N."/>
        </authorList>
    </citation>
    <scope>NUCLEOTIDE SEQUENCE [LARGE SCALE GENOMIC DNA]</scope>
    <source>
        <strain evidence="6 7">RK1</strain>
    </source>
</reference>
<evidence type="ECO:0000256" key="2">
    <source>
        <dbReference type="ARBA" id="ARBA00022723"/>
    </source>
</evidence>
<dbReference type="AlphaFoldDB" id="A0A1I3FRS4"/>
<dbReference type="PANTHER" id="PTHR42693:SF53">
    <property type="entry name" value="ENDO-4-O-SULFATASE"/>
    <property type="match status" value="1"/>
</dbReference>
<comment type="similarity">
    <text evidence="1">Belongs to the sulfatase family.</text>
</comment>
<dbReference type="OrthoDB" id="816642at2"/>
<dbReference type="Pfam" id="PF00884">
    <property type="entry name" value="Sulfatase"/>
    <property type="match status" value="1"/>
</dbReference>
<name>A0A1I3FRS4_9SPHI</name>
<organism evidence="6 7">
    <name type="scientific">Parapedobacter indicus</name>
    <dbReference type="NCBI Taxonomy" id="1477437"/>
    <lineage>
        <taxon>Bacteria</taxon>
        <taxon>Pseudomonadati</taxon>
        <taxon>Bacteroidota</taxon>
        <taxon>Sphingobacteriia</taxon>
        <taxon>Sphingobacteriales</taxon>
        <taxon>Sphingobacteriaceae</taxon>
        <taxon>Parapedobacter</taxon>
    </lineage>
</organism>
<evidence type="ECO:0000256" key="3">
    <source>
        <dbReference type="ARBA" id="ARBA00022801"/>
    </source>
</evidence>
<dbReference type="InterPro" id="IPR024607">
    <property type="entry name" value="Sulfatase_CS"/>
</dbReference>
<dbReference type="GO" id="GO:0046872">
    <property type="term" value="F:metal ion binding"/>
    <property type="evidence" value="ECO:0007669"/>
    <property type="project" value="UniProtKB-KW"/>
</dbReference>
<dbReference type="Proteomes" id="UP000198670">
    <property type="component" value="Unassembled WGS sequence"/>
</dbReference>
<gene>
    <name evidence="6" type="ORF">SAMN05444682_102466</name>
</gene>
<dbReference type="Gene3D" id="3.30.1120.10">
    <property type="match status" value="1"/>
</dbReference>
<keyword evidence="2" id="KW-0479">Metal-binding</keyword>
<dbReference type="EMBL" id="FOQO01000002">
    <property type="protein sequence ID" value="SFI13899.1"/>
    <property type="molecule type" value="Genomic_DNA"/>
</dbReference>
<dbReference type="InterPro" id="IPR050738">
    <property type="entry name" value="Sulfatase"/>
</dbReference>
<proteinExistence type="inferred from homology"/>
<protein>
    <submittedName>
        <fullName evidence="6">Arylsulfatase A</fullName>
    </submittedName>
</protein>
<sequence length="479" mass="54084">MKQLIHKVLSTKLSILFLFIFPLSLVKGQQLPSRPNFVIVMTDDQGYGDVGYRGNSNVQTPNLDDMSRNGLRLDRFYTAPVCSPTRAGVITGRYPTRTGVFSWGHILRPEEQSFINHLKASGYQTGFFGKWHIGSITSDHPTNPGARGFDTWCAAANFYENDPWMSKNGEPVHLKGESSEVTVDLALEYIDKAMQAESPFLVFIWLGSPHLPHQASEELKDLYADEPENLKNYYGELTGIDRAMGKLRDQLKSKGISDETLLWFSSDNGGKLPEADNGPLRDQKGSLHEGGIRVPALIEWPGKIEHRISDMPASTLDIFPTVLELAGVDLSGIKYPLDGISLVPLLHDRMARRAKPLGFWDYGEIKGKGMKSDQIIQDYQRVLSGELPADSLNEGLLNPPDMAYVGLDRYPYSGEFAWIDGEWKLYQEGEVLELYNLKSDVREEHDLADRYPDRVEKMRKALLDWQRSVIRSIRGEDYK</sequence>
<keyword evidence="7" id="KW-1185">Reference proteome</keyword>